<dbReference type="OrthoDB" id="4931325at2"/>
<dbReference type="AlphaFoldDB" id="A0A0U9HBQ1"/>
<protein>
    <submittedName>
        <fullName evidence="1">Phage baseplate assembly protein V</fullName>
    </submittedName>
</protein>
<keyword evidence="2" id="KW-1185">Reference proteome</keyword>
<proteinExistence type="predicted"/>
<dbReference type="RefSeq" id="WP_059031319.1">
    <property type="nucleotide sequence ID" value="NZ_DF976999.1"/>
</dbReference>
<dbReference type="NCBIfam" id="TIGR01644">
    <property type="entry name" value="phage_P2_V"/>
    <property type="match status" value="1"/>
</dbReference>
<dbReference type="Proteomes" id="UP000062160">
    <property type="component" value="Unassembled WGS sequence"/>
</dbReference>
<sequence>MNVHLLKLLKNIIKVGVVSSVNPSKSTARVVFGAQNVVSHNLVVLQRQTRNNKDYYMPDVGEQVVCIFLPTGNAEGFIIGSVYNDEDRPPTDDRNKRMVVFKDGTKIEYDSSKSTLTINATGPINIVANKDVNVTGDVIADGISLKNHTHPLLGKPQ</sequence>
<dbReference type="Gene3D" id="6.20.150.10">
    <property type="match status" value="1"/>
</dbReference>
<evidence type="ECO:0000313" key="2">
    <source>
        <dbReference type="Proteomes" id="UP000062160"/>
    </source>
</evidence>
<reference evidence="1" key="1">
    <citation type="journal article" date="2016" name="Genome Announc.">
        <title>Draft Genome Sequence of the Syntrophic Lactate-Degrading Bacterium Tepidanaerobacter syntrophicus JLT.</title>
        <authorList>
            <person name="Matsuura N."/>
            <person name="Ohashi A."/>
            <person name="Tourlousse D.M."/>
            <person name="Sekiguchi Y."/>
        </authorList>
    </citation>
    <scope>NUCLEOTIDE SEQUENCE [LARGE SCALE GENOMIC DNA]</scope>
    <source>
        <strain evidence="1">JL</strain>
    </source>
</reference>
<organism evidence="1">
    <name type="scientific">Tepidanaerobacter syntrophicus</name>
    <dbReference type="NCBI Taxonomy" id="224999"/>
    <lineage>
        <taxon>Bacteria</taxon>
        <taxon>Bacillati</taxon>
        <taxon>Bacillota</taxon>
        <taxon>Clostridia</taxon>
        <taxon>Thermosediminibacterales</taxon>
        <taxon>Tepidanaerobacteraceae</taxon>
        <taxon>Tepidanaerobacter</taxon>
    </lineage>
</organism>
<dbReference type="InterPro" id="IPR013046">
    <property type="entry name" value="GpV/Gp45"/>
</dbReference>
<name>A0A0U9HBQ1_9FIRM</name>
<dbReference type="STRING" id="224999.GCA_001485475_00195"/>
<dbReference type="InterPro" id="IPR037026">
    <property type="entry name" value="Vgr_OB-fold_dom_sf"/>
</dbReference>
<dbReference type="EMBL" id="DF976999">
    <property type="protein sequence ID" value="GAQ24213.1"/>
    <property type="molecule type" value="Genomic_DNA"/>
</dbReference>
<accession>A0A0U9HBQ1</accession>
<dbReference type="Gene3D" id="2.40.50.230">
    <property type="entry name" value="Gp5 N-terminal domain"/>
    <property type="match status" value="1"/>
</dbReference>
<evidence type="ECO:0000313" key="1">
    <source>
        <dbReference type="EMBL" id="GAQ24213.1"/>
    </source>
</evidence>
<gene>
    <name evidence="1" type="ORF">TSYNT_539</name>
</gene>